<dbReference type="Pfam" id="PF22768">
    <property type="entry name" value="SPP1_Dit"/>
    <property type="match status" value="1"/>
</dbReference>
<organism evidence="2">
    <name type="scientific">Siphoviridae sp. ctNs77</name>
    <dbReference type="NCBI Taxonomy" id="2825473"/>
    <lineage>
        <taxon>Viruses</taxon>
        <taxon>Duplodnaviria</taxon>
        <taxon>Heunggongvirae</taxon>
        <taxon>Uroviricota</taxon>
        <taxon>Caudoviricetes</taxon>
    </lineage>
</organism>
<accession>A0A8S5QHJ9</accession>
<evidence type="ECO:0000313" key="2">
    <source>
        <dbReference type="EMBL" id="DAE18458.1"/>
    </source>
</evidence>
<protein>
    <submittedName>
        <fullName evidence="2">Tail protein</fullName>
    </submittedName>
</protein>
<proteinExistence type="predicted"/>
<sequence>MSKKFELFELNVIRSDGLRHTLGKEDWGVESLTGVDFPEIEIFSEPRGYGNGDIVTGKRKKSRLITFMASFRASDDKYESERRTVLGFYNSNYTYQLEVTYLGNTLLAKECELVAANYPSANIYDSPDLSISLMSPYPDLFADNKETTSFSSVTPMWHWTRYYAPGGGKLAFGEITKTDTKVINYLGSEPAPIVITVKSTGYVPGVDIEMGDLKTSVKTVLNASDVLVIDCDKRMVKKNGKDVPYSDFDARDLMQMVLGYGDNQIKISKDGNTAFTAEVSYVGRYGGV</sequence>
<reference evidence="2" key="1">
    <citation type="journal article" date="2021" name="Proc. Natl. Acad. Sci. U.S.A.">
        <title>A Catalog of Tens of Thousands of Viruses from Human Metagenomes Reveals Hidden Associations with Chronic Diseases.</title>
        <authorList>
            <person name="Tisza M.J."/>
            <person name="Buck C.B."/>
        </authorList>
    </citation>
    <scope>NUCLEOTIDE SEQUENCE</scope>
    <source>
        <strain evidence="2">CtNs77</strain>
    </source>
</reference>
<name>A0A8S5QHJ9_9CAUD</name>
<dbReference type="InterPro" id="IPR054738">
    <property type="entry name" value="Siphovirus-type_tail_C"/>
</dbReference>
<dbReference type="Gene3D" id="2.60.120.860">
    <property type="match status" value="1"/>
</dbReference>
<feature type="domain" description="Siphovirus-type tail component C-terminal" evidence="1">
    <location>
        <begin position="187"/>
        <end position="285"/>
    </location>
</feature>
<evidence type="ECO:0000259" key="1">
    <source>
        <dbReference type="Pfam" id="PF22768"/>
    </source>
</evidence>
<dbReference type="EMBL" id="BK015656">
    <property type="protein sequence ID" value="DAE18458.1"/>
    <property type="molecule type" value="Genomic_DNA"/>
</dbReference>